<name>A0A9N7JL12_CLOSE</name>
<dbReference type="EMBL" id="CP099799">
    <property type="protein sequence ID" value="USS00998.1"/>
    <property type="molecule type" value="Genomic_DNA"/>
</dbReference>
<keyword evidence="1" id="KW-1133">Transmembrane helix</keyword>
<reference evidence="3" key="2">
    <citation type="submission" date="2022-06" db="EMBL/GenBank/DDBJ databases">
        <authorList>
            <person name="Holder M.E."/>
            <person name="Ajami N.J."/>
            <person name="Petrosino J.F."/>
        </authorList>
    </citation>
    <scope>NUCLEOTIDE SEQUENCE</scope>
    <source>
        <strain evidence="3">RMA 8861</strain>
    </source>
</reference>
<protein>
    <submittedName>
        <fullName evidence="2">Uncharacterized protein</fullName>
    </submittedName>
</protein>
<proteinExistence type="predicted"/>
<sequence length="96" mass="10942">MIFKAITVPTPKRIKRYFRKYATKERLLIYSIVGTGIGIIGLNDILAKKLVIGVLIYYGVAYEVIERSDVILSDPIFIEAIIKNQYIGYGMPIKIF</sequence>
<dbReference type="GeneID" id="303560648"/>
<keyword evidence="1" id="KW-0472">Membrane</keyword>
<reference evidence="2 4" key="1">
    <citation type="submission" date="2017-09" db="EMBL/GenBank/DDBJ databases">
        <authorList>
            <person name="Thomas P."/>
            <person name="Seyboldt C."/>
        </authorList>
    </citation>
    <scope>NUCLEOTIDE SEQUENCE [LARGE SCALE GENOMIC DNA]</scope>
    <source>
        <strain evidence="2 4">DSM 7534</strain>
    </source>
</reference>
<evidence type="ECO:0000313" key="5">
    <source>
        <dbReference type="Proteomes" id="UP001055437"/>
    </source>
</evidence>
<evidence type="ECO:0000313" key="3">
    <source>
        <dbReference type="EMBL" id="USS00998.1"/>
    </source>
</evidence>
<dbReference type="RefSeq" id="WP_083089397.1">
    <property type="nucleotide sequence ID" value="NZ_CABMIZ010000006.1"/>
</dbReference>
<dbReference type="Proteomes" id="UP001055437">
    <property type="component" value="Chromosome"/>
</dbReference>
<feature type="transmembrane region" description="Helical" evidence="1">
    <location>
        <begin position="27"/>
        <end position="46"/>
    </location>
</feature>
<accession>A0A9N7JL12</accession>
<keyword evidence="1" id="KW-0812">Transmembrane</keyword>
<evidence type="ECO:0000313" key="2">
    <source>
        <dbReference type="EMBL" id="AYE34403.1"/>
    </source>
</evidence>
<organism evidence="2 4">
    <name type="scientific">Clostridium septicum</name>
    <dbReference type="NCBI Taxonomy" id="1504"/>
    <lineage>
        <taxon>Bacteria</taxon>
        <taxon>Bacillati</taxon>
        <taxon>Bacillota</taxon>
        <taxon>Clostridia</taxon>
        <taxon>Eubacteriales</taxon>
        <taxon>Clostridiaceae</taxon>
        <taxon>Clostridium</taxon>
    </lineage>
</organism>
<evidence type="ECO:0000256" key="1">
    <source>
        <dbReference type="SAM" id="Phobius"/>
    </source>
</evidence>
<dbReference type="AlphaFoldDB" id="A0A9N7JL12"/>
<dbReference type="EMBL" id="CP023671">
    <property type="protein sequence ID" value="AYE34403.1"/>
    <property type="molecule type" value="Genomic_DNA"/>
</dbReference>
<dbReference type="OrthoDB" id="1938033at2"/>
<evidence type="ECO:0000313" key="4">
    <source>
        <dbReference type="Proteomes" id="UP000280586"/>
    </source>
</evidence>
<keyword evidence="5" id="KW-1185">Reference proteome</keyword>
<dbReference type="Proteomes" id="UP000280586">
    <property type="component" value="Chromosome"/>
</dbReference>
<dbReference type="KEGG" id="csep:CP523_08175"/>
<gene>
    <name evidence="2" type="ORF">CP523_08175</name>
    <name evidence="3" type="ORF">NH397_00510</name>
</gene>